<evidence type="ECO:0000313" key="2">
    <source>
        <dbReference type="EMBL" id="EHL02880.1"/>
    </source>
</evidence>
<keyword evidence="3" id="KW-1185">Reference proteome</keyword>
<keyword evidence="1" id="KW-1133">Transmembrane helix</keyword>
<dbReference type="InParanoid" id="H0EEG7"/>
<dbReference type="OrthoDB" id="440424at2759"/>
<organism evidence="2 3">
    <name type="scientific">Glarea lozoyensis (strain ATCC 74030 / MF5533)</name>
    <dbReference type="NCBI Taxonomy" id="1104152"/>
    <lineage>
        <taxon>Eukaryota</taxon>
        <taxon>Fungi</taxon>
        <taxon>Dikarya</taxon>
        <taxon>Ascomycota</taxon>
        <taxon>Pezizomycotina</taxon>
        <taxon>Leotiomycetes</taxon>
        <taxon>Helotiales</taxon>
        <taxon>Helotiaceae</taxon>
        <taxon>Glarea</taxon>
    </lineage>
</organism>
<gene>
    <name evidence="2" type="ORF">M7I_0843</name>
</gene>
<feature type="transmembrane region" description="Helical" evidence="1">
    <location>
        <begin position="209"/>
        <end position="231"/>
    </location>
</feature>
<comment type="caution">
    <text evidence="2">The sequence shown here is derived from an EMBL/GenBank/DDBJ whole genome shotgun (WGS) entry which is preliminary data.</text>
</comment>
<evidence type="ECO:0000313" key="3">
    <source>
        <dbReference type="Proteomes" id="UP000005446"/>
    </source>
</evidence>
<protein>
    <submittedName>
        <fullName evidence="2">Uncharacterized protein</fullName>
    </submittedName>
</protein>
<dbReference type="AlphaFoldDB" id="H0EEG7"/>
<keyword evidence="1" id="KW-0472">Membrane</keyword>
<name>H0EEG7_GLAL7</name>
<sequence length="247" mass="26914">MNLEGSQKFAQLFQGIHPSTVFVSPKTCFWSLQGERSVYRKAASDPMVVKILPPSQLPNLTSCYKFLAIDSQVAAEPRSAMGLYKAIAECFGHSSTFDESNPAFTSTNEKAIPVITPTTEVQTAEALISAISVAEKLGRNLEITLQNIVEDNGFVHSNGLWYEGIAKILLGYFETLVREGQDAKFTGAVKEAFEKANDVVREFVDDHPILTAVVVTLVVLGLLMYAAPWAVRALGFTLQGPLEALNA</sequence>
<keyword evidence="1" id="KW-0812">Transmembrane</keyword>
<accession>H0EEG7</accession>
<evidence type="ECO:0000256" key="1">
    <source>
        <dbReference type="SAM" id="Phobius"/>
    </source>
</evidence>
<dbReference type="HOGENOM" id="CLU_1124642_0_0_1"/>
<dbReference type="Proteomes" id="UP000005446">
    <property type="component" value="Unassembled WGS sequence"/>
</dbReference>
<reference evidence="2 3" key="1">
    <citation type="journal article" date="2012" name="Eukaryot. Cell">
        <title>Genome sequence of the fungus Glarea lozoyensis: the first genome sequence of a species from the Helotiaceae family.</title>
        <authorList>
            <person name="Youssar L."/>
            <person name="Gruening B.A."/>
            <person name="Erxleben A."/>
            <person name="Guenther S."/>
            <person name="Huettel W."/>
        </authorList>
    </citation>
    <scope>NUCLEOTIDE SEQUENCE [LARGE SCALE GENOMIC DNA]</scope>
    <source>
        <strain evidence="3">ATCC 74030 / MF5533</strain>
    </source>
</reference>
<proteinExistence type="predicted"/>
<dbReference type="EMBL" id="AGUE01000016">
    <property type="protein sequence ID" value="EHL02880.1"/>
    <property type="molecule type" value="Genomic_DNA"/>
</dbReference>